<dbReference type="InterPro" id="IPR001228">
    <property type="entry name" value="IspD"/>
</dbReference>
<dbReference type="UniPathway" id="UPA00056">
    <property type="reaction ID" value="UER00093"/>
</dbReference>
<organism evidence="8 9">
    <name type="scientific">Anaerovibrio lipolyticus DSM 3074</name>
    <dbReference type="NCBI Taxonomy" id="1120997"/>
    <lineage>
        <taxon>Bacteria</taxon>
        <taxon>Bacillati</taxon>
        <taxon>Bacillota</taxon>
        <taxon>Negativicutes</taxon>
        <taxon>Selenomonadales</taxon>
        <taxon>Selenomonadaceae</taxon>
        <taxon>Anaerovibrio</taxon>
    </lineage>
</organism>
<evidence type="ECO:0000313" key="9">
    <source>
        <dbReference type="Proteomes" id="UP000191240"/>
    </source>
</evidence>
<name>A0A1M6BJR5_9FIRM</name>
<dbReference type="InterPro" id="IPR050088">
    <property type="entry name" value="IspD/TarI_cytidylyltransf_bact"/>
</dbReference>
<protein>
    <recommendedName>
        <fullName evidence="7">2-C-methyl-D-erythritol 4-phosphate cytidylyltransferase</fullName>
        <ecNumber evidence="7">2.7.7.60</ecNumber>
    </recommendedName>
    <alternativeName>
        <fullName evidence="7">4-diphosphocytidyl-2C-methyl-D-erythritol synthase</fullName>
    </alternativeName>
    <alternativeName>
        <fullName evidence="7">MEP cytidylyltransferase</fullName>
        <shortName evidence="7">MCT</shortName>
    </alternativeName>
</protein>
<dbReference type="HAMAP" id="MF_00108">
    <property type="entry name" value="IspD"/>
    <property type="match status" value="1"/>
</dbReference>
<dbReference type="PROSITE" id="PS01295">
    <property type="entry name" value="ISPD"/>
    <property type="match status" value="1"/>
</dbReference>
<gene>
    <name evidence="7" type="primary">ispD</name>
    <name evidence="8" type="ORF">SAMN02745671_00765</name>
</gene>
<dbReference type="CDD" id="cd02516">
    <property type="entry name" value="CDP-ME_synthetase"/>
    <property type="match status" value="1"/>
</dbReference>
<comment type="catalytic activity">
    <reaction evidence="1 7">
        <text>2-C-methyl-D-erythritol 4-phosphate + CTP + H(+) = 4-CDP-2-C-methyl-D-erythritol + diphosphate</text>
        <dbReference type="Rhea" id="RHEA:13429"/>
        <dbReference type="ChEBI" id="CHEBI:15378"/>
        <dbReference type="ChEBI" id="CHEBI:33019"/>
        <dbReference type="ChEBI" id="CHEBI:37563"/>
        <dbReference type="ChEBI" id="CHEBI:57823"/>
        <dbReference type="ChEBI" id="CHEBI:58262"/>
        <dbReference type="EC" id="2.7.7.60"/>
    </reaction>
</comment>
<evidence type="ECO:0000256" key="1">
    <source>
        <dbReference type="ARBA" id="ARBA00001282"/>
    </source>
</evidence>
<dbReference type="PANTHER" id="PTHR32125:SF4">
    <property type="entry name" value="2-C-METHYL-D-ERYTHRITOL 4-PHOSPHATE CYTIDYLYLTRANSFERASE, CHLOROPLASTIC"/>
    <property type="match status" value="1"/>
</dbReference>
<evidence type="ECO:0000313" key="8">
    <source>
        <dbReference type="EMBL" id="SHI48965.1"/>
    </source>
</evidence>
<keyword evidence="4 7" id="KW-0808">Transferase</keyword>
<evidence type="ECO:0000256" key="4">
    <source>
        <dbReference type="ARBA" id="ARBA00022679"/>
    </source>
</evidence>
<dbReference type="FunFam" id="3.90.550.10:FF:000003">
    <property type="entry name" value="2-C-methyl-D-erythritol 4-phosphate cytidylyltransferase"/>
    <property type="match status" value="1"/>
</dbReference>
<keyword evidence="5 7" id="KW-0548">Nucleotidyltransferase</keyword>
<feature type="site" description="Positions MEP for the nucleophilic attack" evidence="7">
    <location>
        <position position="154"/>
    </location>
</feature>
<dbReference type="PANTHER" id="PTHR32125">
    <property type="entry name" value="2-C-METHYL-D-ERYTHRITOL 4-PHOSPHATE CYTIDYLYLTRANSFERASE, CHLOROPLASTIC"/>
    <property type="match status" value="1"/>
</dbReference>
<feature type="site" description="Positions MEP for the nucleophilic attack" evidence="7">
    <location>
        <position position="210"/>
    </location>
</feature>
<dbReference type="GO" id="GO:0050518">
    <property type="term" value="F:2-C-methyl-D-erythritol 4-phosphate cytidylyltransferase activity"/>
    <property type="evidence" value="ECO:0007669"/>
    <property type="project" value="UniProtKB-UniRule"/>
</dbReference>
<dbReference type="GO" id="GO:0019288">
    <property type="term" value="P:isopentenyl diphosphate biosynthetic process, methylerythritol 4-phosphate pathway"/>
    <property type="evidence" value="ECO:0007669"/>
    <property type="project" value="UniProtKB-UniRule"/>
</dbReference>
<feature type="site" description="Transition state stabilizer" evidence="7">
    <location>
        <position position="21"/>
    </location>
</feature>
<dbReference type="Proteomes" id="UP000191240">
    <property type="component" value="Unassembled WGS sequence"/>
</dbReference>
<dbReference type="InterPro" id="IPR029044">
    <property type="entry name" value="Nucleotide-diphossugar_trans"/>
</dbReference>
<feature type="site" description="Transition state stabilizer" evidence="7">
    <location>
        <position position="14"/>
    </location>
</feature>
<dbReference type="RefSeq" id="WP_080325415.1">
    <property type="nucleotide sequence ID" value="NZ_FQYW01000006.1"/>
</dbReference>
<comment type="similarity">
    <text evidence="3 7">Belongs to the IspD/TarI cytidylyltransferase family. IspD subfamily.</text>
</comment>
<dbReference type="InterPro" id="IPR018294">
    <property type="entry name" value="ISPD_synthase_CS"/>
</dbReference>
<evidence type="ECO:0000256" key="2">
    <source>
        <dbReference type="ARBA" id="ARBA00004787"/>
    </source>
</evidence>
<dbReference type="Gene3D" id="3.90.550.10">
    <property type="entry name" value="Spore Coat Polysaccharide Biosynthesis Protein SpsA, Chain A"/>
    <property type="match status" value="1"/>
</dbReference>
<proteinExistence type="inferred from homology"/>
<dbReference type="OrthoDB" id="9806837at2"/>
<evidence type="ECO:0000256" key="7">
    <source>
        <dbReference type="HAMAP-Rule" id="MF_00108"/>
    </source>
</evidence>
<reference evidence="8 9" key="1">
    <citation type="submission" date="2016-11" db="EMBL/GenBank/DDBJ databases">
        <authorList>
            <person name="Jaros S."/>
            <person name="Januszkiewicz K."/>
            <person name="Wedrychowicz H."/>
        </authorList>
    </citation>
    <scope>NUCLEOTIDE SEQUENCE [LARGE SCALE GENOMIC DNA]</scope>
    <source>
        <strain evidence="8 9">DSM 3074</strain>
    </source>
</reference>
<evidence type="ECO:0000256" key="6">
    <source>
        <dbReference type="ARBA" id="ARBA00023229"/>
    </source>
</evidence>
<sequence>MVTVIFPAAGKGSRMQAGMNKVFMPLGGVPILIRTLLQYSSCSEIDQMVVVVAAAEVDFVKSVLSKVQRLKPYNVVAGGSERQYSVLNGIKSVNGSDDDIILVHDAARPLISHETITAVIDGAKKYGGVIAAVAAKNTIKVCDNEGVVKETPDRSTLWEIQTPQGFTRKILLEANDRAQAEGFLGTDDASLVERIGHPVHIVKSDYRNIKITTPEDIIVGEAFIKSQEQSRLIEKNKRIMVEINDLIKDCWQ</sequence>
<dbReference type="EMBL" id="FQYW01000006">
    <property type="protein sequence ID" value="SHI48965.1"/>
    <property type="molecule type" value="Genomic_DNA"/>
</dbReference>
<evidence type="ECO:0000256" key="3">
    <source>
        <dbReference type="ARBA" id="ARBA00009789"/>
    </source>
</evidence>
<dbReference type="AlphaFoldDB" id="A0A1M6BJR5"/>
<comment type="function">
    <text evidence="7">Catalyzes the formation of 4-diphosphocytidyl-2-C-methyl-D-erythritol from CTP and 2-C-methyl-D-erythritol 4-phosphate (MEP).</text>
</comment>
<dbReference type="EC" id="2.7.7.60" evidence="7"/>
<dbReference type="Pfam" id="PF01128">
    <property type="entry name" value="IspD"/>
    <property type="match status" value="1"/>
</dbReference>
<dbReference type="InterPro" id="IPR034683">
    <property type="entry name" value="IspD/TarI"/>
</dbReference>
<accession>A0A1M6BJR5</accession>
<keyword evidence="6 7" id="KW-0414">Isoprene biosynthesis</keyword>
<dbReference type="NCBIfam" id="TIGR00453">
    <property type="entry name" value="ispD"/>
    <property type="match status" value="1"/>
</dbReference>
<dbReference type="SUPFAM" id="SSF53448">
    <property type="entry name" value="Nucleotide-diphospho-sugar transferases"/>
    <property type="match status" value="1"/>
</dbReference>
<evidence type="ECO:0000256" key="5">
    <source>
        <dbReference type="ARBA" id="ARBA00022695"/>
    </source>
</evidence>
<comment type="pathway">
    <text evidence="2 7">Isoprenoid biosynthesis; isopentenyl diphosphate biosynthesis via DXP pathway; isopentenyl diphosphate from 1-deoxy-D-xylulose 5-phosphate: step 2/6.</text>
</comment>